<sequence>MCRHPHPQHQQSLRRLPVSDSEGSWRKWSSRRVPPWKLRWSEPWRRGRATCGKDRTTGGHAKIRTGCRGAVKMLPSQSSMDRVRRGEVDAYECDKARPRPPRNIH</sequence>
<evidence type="ECO:0000313" key="2">
    <source>
        <dbReference type="EMBL" id="OBZ76267.1"/>
    </source>
</evidence>
<feature type="region of interest" description="Disordered" evidence="1">
    <location>
        <begin position="77"/>
        <end position="105"/>
    </location>
</feature>
<dbReference type="AlphaFoldDB" id="A0A1C7MI16"/>
<gene>
    <name evidence="2" type="ORF">A0H81_03627</name>
</gene>
<dbReference type="Proteomes" id="UP000092993">
    <property type="component" value="Unassembled WGS sequence"/>
</dbReference>
<accession>A0A1C7MI16</accession>
<feature type="region of interest" description="Disordered" evidence="1">
    <location>
        <begin position="1"/>
        <end position="26"/>
    </location>
</feature>
<protein>
    <submittedName>
        <fullName evidence="2">Uncharacterized protein</fullName>
    </submittedName>
</protein>
<comment type="caution">
    <text evidence="2">The sequence shown here is derived from an EMBL/GenBank/DDBJ whole genome shotgun (WGS) entry which is preliminary data.</text>
</comment>
<proteinExistence type="predicted"/>
<evidence type="ECO:0000313" key="3">
    <source>
        <dbReference type="Proteomes" id="UP000092993"/>
    </source>
</evidence>
<reference evidence="2 3" key="1">
    <citation type="submission" date="2016-03" db="EMBL/GenBank/DDBJ databases">
        <title>Whole genome sequencing of Grifola frondosa 9006-11.</title>
        <authorList>
            <person name="Min B."/>
            <person name="Park H."/>
            <person name="Kim J.-G."/>
            <person name="Cho H."/>
            <person name="Oh Y.-L."/>
            <person name="Kong W.-S."/>
            <person name="Choi I.-G."/>
        </authorList>
    </citation>
    <scope>NUCLEOTIDE SEQUENCE [LARGE SCALE GENOMIC DNA]</scope>
    <source>
        <strain evidence="2 3">9006-11</strain>
    </source>
</reference>
<organism evidence="2 3">
    <name type="scientific">Grifola frondosa</name>
    <name type="common">Maitake</name>
    <name type="synonym">Polyporus frondosus</name>
    <dbReference type="NCBI Taxonomy" id="5627"/>
    <lineage>
        <taxon>Eukaryota</taxon>
        <taxon>Fungi</taxon>
        <taxon>Dikarya</taxon>
        <taxon>Basidiomycota</taxon>
        <taxon>Agaricomycotina</taxon>
        <taxon>Agaricomycetes</taxon>
        <taxon>Polyporales</taxon>
        <taxon>Grifolaceae</taxon>
        <taxon>Grifola</taxon>
    </lineage>
</organism>
<name>A0A1C7MI16_GRIFR</name>
<feature type="compositionally biased region" description="Basic and acidic residues" evidence="1">
    <location>
        <begin position="81"/>
        <end position="97"/>
    </location>
</feature>
<evidence type="ECO:0000256" key="1">
    <source>
        <dbReference type="SAM" id="MobiDB-lite"/>
    </source>
</evidence>
<dbReference type="EMBL" id="LUGG01000003">
    <property type="protein sequence ID" value="OBZ76267.1"/>
    <property type="molecule type" value="Genomic_DNA"/>
</dbReference>
<keyword evidence="3" id="KW-1185">Reference proteome</keyword>